<comment type="function">
    <text evidence="1">Probable oxidoreductase that may play a role as regulator of mitochondrial function.</text>
</comment>
<protein>
    <recommendedName>
        <fullName evidence="3">Pyridine nucleotide-disulfide oxidoreductase domain-containing protein 2</fullName>
    </recommendedName>
</protein>
<organism evidence="5 6">
    <name type="scientific">Elongatibacter sediminis</name>
    <dbReference type="NCBI Taxonomy" id="3119006"/>
    <lineage>
        <taxon>Bacteria</taxon>
        <taxon>Pseudomonadati</taxon>
        <taxon>Pseudomonadota</taxon>
        <taxon>Gammaproteobacteria</taxon>
        <taxon>Chromatiales</taxon>
        <taxon>Wenzhouxiangellaceae</taxon>
        <taxon>Elongatibacter</taxon>
    </lineage>
</organism>
<reference evidence="5 6" key="1">
    <citation type="submission" date="2024-02" db="EMBL/GenBank/DDBJ databases">
        <title>A novel Wenzhouxiangellaceae bacterium, isolated from coastal sediments.</title>
        <authorList>
            <person name="Du Z.-J."/>
            <person name="Ye Y.-Q."/>
            <person name="Zhang X.-Y."/>
        </authorList>
    </citation>
    <scope>NUCLEOTIDE SEQUENCE [LARGE SCALE GENOMIC DNA]</scope>
    <source>
        <strain evidence="5 6">CH-27</strain>
    </source>
</reference>
<dbReference type="Pfam" id="PF01593">
    <property type="entry name" value="Amino_oxidase"/>
    <property type="match status" value="1"/>
</dbReference>
<sequence>MSQNSDADIIILGGGHNGLACAASLARAGLSTLVVERNTWLGGATGTHEVTLPGFKHDLYGSSHVWLHANPYFQELLPELEPYGLEYLWAEDQITGHPTQDGPGIIIYKDLEKTCASIAAYSEADARRYREIFDGFIEIKDGFIKGMFSPPAPPSFLPLVMQNSPDGLRMLRDYNLSARAFVEENFEHPEVRNVILGWALAPQITPDQEAVGQTFYIMIPAIHVYGQAIPKGGSQMLAEALAAYVRDHGGEVLTGTGVEKILVDNGTATGVRLEDGRELRAGKAVVSSLDPKQNFLELIDEQWLDEDTTRMARSFSFGDIGVFRAHYALNEAPRFRNGEDMSTTSFQRIFYSVEETQKHYSDIALGVPPRNPFLWTACWTLADPSRAPDGKHTFIIDTFVPNTLRDGGDWNDIKEDFAARLLTKLREYTTNMGDENILGTYIDTPISIEQSNRCLIGGSTTGGERTLSQTGYFRPLPGYSQYRGPLERMYLTGASCHPGGGISAMGMVTANEILEDLDMNF</sequence>
<gene>
    <name evidence="5" type="ORF">V3330_01195</name>
</gene>
<evidence type="ECO:0000313" key="5">
    <source>
        <dbReference type="EMBL" id="MEJ8566224.1"/>
    </source>
</evidence>
<dbReference type="InterPro" id="IPR002937">
    <property type="entry name" value="Amino_oxidase"/>
</dbReference>
<evidence type="ECO:0000259" key="4">
    <source>
        <dbReference type="Pfam" id="PF01593"/>
    </source>
</evidence>
<keyword evidence="6" id="KW-1185">Reference proteome</keyword>
<name>A0AAW9RBL0_9GAMM</name>
<dbReference type="Gene3D" id="3.90.660.50">
    <property type="match status" value="1"/>
</dbReference>
<comment type="caution">
    <text evidence="5">The sequence shown here is derived from an EMBL/GenBank/DDBJ whole genome shotgun (WGS) entry which is preliminary data.</text>
</comment>
<dbReference type="InterPro" id="IPR036188">
    <property type="entry name" value="FAD/NAD-bd_sf"/>
</dbReference>
<dbReference type="EMBL" id="JAZHOG010000001">
    <property type="protein sequence ID" value="MEJ8566224.1"/>
    <property type="molecule type" value="Genomic_DNA"/>
</dbReference>
<proteinExistence type="predicted"/>
<comment type="subunit">
    <text evidence="2">Interacts with COX5B; this interaction may contribute to localize PYROXD2 to the inner face of the inner mitochondrial membrane.</text>
</comment>
<evidence type="ECO:0000313" key="6">
    <source>
        <dbReference type="Proteomes" id="UP001359886"/>
    </source>
</evidence>
<dbReference type="SUPFAM" id="SSF51905">
    <property type="entry name" value="FAD/NAD(P)-binding domain"/>
    <property type="match status" value="1"/>
</dbReference>
<dbReference type="Proteomes" id="UP001359886">
    <property type="component" value="Unassembled WGS sequence"/>
</dbReference>
<dbReference type="PANTHER" id="PTHR10668:SF103">
    <property type="entry name" value="PYRIDINE NUCLEOTIDE-DISULFIDE OXIDOREDUCTASE DOMAIN-CONTAINING PROTEIN 2"/>
    <property type="match status" value="1"/>
</dbReference>
<dbReference type="GO" id="GO:0016491">
    <property type="term" value="F:oxidoreductase activity"/>
    <property type="evidence" value="ECO:0007669"/>
    <property type="project" value="InterPro"/>
</dbReference>
<dbReference type="Gene3D" id="3.50.50.60">
    <property type="entry name" value="FAD/NAD(P)-binding domain"/>
    <property type="match status" value="2"/>
</dbReference>
<feature type="domain" description="Amine oxidase" evidence="4">
    <location>
        <begin position="18"/>
        <end position="500"/>
    </location>
</feature>
<evidence type="ECO:0000256" key="3">
    <source>
        <dbReference type="ARBA" id="ARBA00040298"/>
    </source>
</evidence>
<dbReference type="PANTHER" id="PTHR10668">
    <property type="entry name" value="PHYTOENE DEHYDROGENASE"/>
    <property type="match status" value="1"/>
</dbReference>
<dbReference type="RefSeq" id="WP_354693547.1">
    <property type="nucleotide sequence ID" value="NZ_JAZHOG010000001.1"/>
</dbReference>
<dbReference type="AlphaFoldDB" id="A0AAW9RBL0"/>
<accession>A0AAW9RBL0</accession>
<evidence type="ECO:0000256" key="2">
    <source>
        <dbReference type="ARBA" id="ARBA00038825"/>
    </source>
</evidence>
<evidence type="ECO:0000256" key="1">
    <source>
        <dbReference type="ARBA" id="ARBA00037217"/>
    </source>
</evidence>